<keyword evidence="2" id="KW-0808">Transferase</keyword>
<dbReference type="InterPro" id="IPR038740">
    <property type="entry name" value="BioF2-like_GNAT_dom"/>
</dbReference>
<dbReference type="GO" id="GO:0016740">
    <property type="term" value="F:transferase activity"/>
    <property type="evidence" value="ECO:0007669"/>
    <property type="project" value="UniProtKB-KW"/>
</dbReference>
<dbReference type="EMBL" id="QBUD01000001">
    <property type="protein sequence ID" value="PUB19319.1"/>
    <property type="molecule type" value="Genomic_DNA"/>
</dbReference>
<evidence type="ECO:0000313" key="3">
    <source>
        <dbReference type="Proteomes" id="UP000244523"/>
    </source>
</evidence>
<dbReference type="Gene3D" id="3.40.630.30">
    <property type="match status" value="1"/>
</dbReference>
<dbReference type="InterPro" id="IPR050644">
    <property type="entry name" value="PG_Glycine_Bridge_Synth"/>
</dbReference>
<keyword evidence="3" id="KW-1185">Reference proteome</keyword>
<reference evidence="2 3" key="1">
    <citation type="submission" date="2018-04" db="EMBL/GenBank/DDBJ databases">
        <title>Genomic Encyclopedia of Archaeal and Bacterial Type Strains, Phase II (KMG-II): from individual species to whole genera.</title>
        <authorList>
            <person name="Goeker M."/>
        </authorList>
    </citation>
    <scope>NUCLEOTIDE SEQUENCE [LARGE SCALE GENOMIC DNA]</scope>
    <source>
        <strain evidence="2 3">DSM 29955</strain>
    </source>
</reference>
<dbReference type="OrthoDB" id="341858at2"/>
<evidence type="ECO:0000259" key="1">
    <source>
        <dbReference type="Pfam" id="PF13480"/>
    </source>
</evidence>
<dbReference type="AlphaFoldDB" id="A0A2T6KRZ1"/>
<protein>
    <submittedName>
        <fullName evidence="2">Acetyltransferase (GNAT) family protein</fullName>
    </submittedName>
</protein>
<dbReference type="PANTHER" id="PTHR36174:SF1">
    <property type="entry name" value="LIPID II:GLYCINE GLYCYLTRANSFERASE"/>
    <property type="match status" value="1"/>
</dbReference>
<feature type="domain" description="BioF2-like acetyltransferase" evidence="1">
    <location>
        <begin position="111"/>
        <end position="243"/>
    </location>
</feature>
<gene>
    <name evidence="2" type="ORF">C8N45_101916</name>
</gene>
<dbReference type="InterPro" id="IPR016181">
    <property type="entry name" value="Acyl_CoA_acyltransferase"/>
</dbReference>
<proteinExistence type="predicted"/>
<sequence length="272" mass="29912">MENALPLQQHPNFGAALRLMGRDVRSVDLPGAAPVQIIRRFGMTFAPRGPIWTDETGTGARANALRALPLRLINSERSDPALHDAGFRQTMTAAHVAELPLTGKPDDRIARMRGKWRNSWRKASGQGLRFERTIYDTGLHQWLLDADTAQQKAKGYKALSHAVVLAYAVECPRDVIIFTARKKHDDVAAMLFLRHGMFATYHIGWTSPKGRKCSAHHALLIHAAESFGSDGLARLDLGTVDTEHAPGLARFKIGCGADVRPLGGTWLKLPGF</sequence>
<dbReference type="Proteomes" id="UP000244523">
    <property type="component" value="Unassembled WGS sequence"/>
</dbReference>
<dbReference type="Pfam" id="PF13480">
    <property type="entry name" value="Acetyltransf_6"/>
    <property type="match status" value="1"/>
</dbReference>
<dbReference type="SUPFAM" id="SSF55729">
    <property type="entry name" value="Acyl-CoA N-acyltransferases (Nat)"/>
    <property type="match status" value="1"/>
</dbReference>
<evidence type="ECO:0000313" key="2">
    <source>
        <dbReference type="EMBL" id="PUB19319.1"/>
    </source>
</evidence>
<comment type="caution">
    <text evidence="2">The sequence shown here is derived from an EMBL/GenBank/DDBJ whole genome shotgun (WGS) entry which is preliminary data.</text>
</comment>
<dbReference type="PANTHER" id="PTHR36174">
    <property type="entry name" value="LIPID II:GLYCINE GLYCYLTRANSFERASE"/>
    <property type="match status" value="1"/>
</dbReference>
<accession>A0A2T6KRZ1</accession>
<name>A0A2T6KRZ1_9RHOB</name>
<organism evidence="2 3">
    <name type="scientific">Yoonia sediminilitoris</name>
    <dbReference type="NCBI Taxonomy" id="1286148"/>
    <lineage>
        <taxon>Bacteria</taxon>
        <taxon>Pseudomonadati</taxon>
        <taxon>Pseudomonadota</taxon>
        <taxon>Alphaproteobacteria</taxon>
        <taxon>Rhodobacterales</taxon>
        <taxon>Paracoccaceae</taxon>
        <taxon>Yoonia</taxon>
    </lineage>
</organism>